<keyword evidence="1" id="KW-0732">Signal</keyword>
<feature type="chain" id="PRO_5037809430" evidence="1">
    <location>
        <begin position="21"/>
        <end position="129"/>
    </location>
</feature>
<dbReference type="InterPro" id="IPR014710">
    <property type="entry name" value="RmlC-like_jellyroll"/>
</dbReference>
<evidence type="ECO:0000313" key="4">
    <source>
        <dbReference type="Proteomes" id="UP000640485"/>
    </source>
</evidence>
<dbReference type="SUPFAM" id="SSF51182">
    <property type="entry name" value="RmlC-like cupins"/>
    <property type="match status" value="1"/>
</dbReference>
<dbReference type="PANTHER" id="PTHR38599">
    <property type="entry name" value="CUPIN DOMAIN PROTEIN (AFU_ORTHOLOGUE AFUA_3G13620)"/>
    <property type="match status" value="1"/>
</dbReference>
<feature type="signal peptide" evidence="1">
    <location>
        <begin position="1"/>
        <end position="20"/>
    </location>
</feature>
<dbReference type="Pfam" id="PF07883">
    <property type="entry name" value="Cupin_2"/>
    <property type="match status" value="1"/>
</dbReference>
<evidence type="ECO:0000259" key="2">
    <source>
        <dbReference type="Pfam" id="PF07883"/>
    </source>
</evidence>
<organism evidence="3 4">
    <name type="scientific">Paracoccus caeni</name>
    <dbReference type="NCBI Taxonomy" id="657651"/>
    <lineage>
        <taxon>Bacteria</taxon>
        <taxon>Pseudomonadati</taxon>
        <taxon>Pseudomonadota</taxon>
        <taxon>Alphaproteobacteria</taxon>
        <taxon>Rhodobacterales</taxon>
        <taxon>Paracoccaceae</taxon>
        <taxon>Paracoccus</taxon>
    </lineage>
</organism>
<evidence type="ECO:0000313" key="3">
    <source>
        <dbReference type="EMBL" id="MBK4217647.1"/>
    </source>
</evidence>
<dbReference type="PANTHER" id="PTHR38599:SF1">
    <property type="entry name" value="CUPIN DOMAIN PROTEIN (AFU_ORTHOLOGUE AFUA_3G13620)"/>
    <property type="match status" value="1"/>
</dbReference>
<dbReference type="CDD" id="cd02234">
    <property type="entry name" value="cupin_BLR7677-like"/>
    <property type="match status" value="1"/>
</dbReference>
<comment type="caution">
    <text evidence="3">The sequence shown here is derived from an EMBL/GenBank/DDBJ whole genome shotgun (WGS) entry which is preliminary data.</text>
</comment>
<keyword evidence="4" id="KW-1185">Reference proteome</keyword>
<dbReference type="InterPro" id="IPR011051">
    <property type="entry name" value="RmlC_Cupin_sf"/>
</dbReference>
<sequence length="129" mass="13947">MKTFLLILAAPFLGVTAAMAHEGMVTPLFAADIPEMPGKEIVLISVDYEAGDETPTHRHDAHAVVYVLEGAVIMQVEGQEPQTVTTGETFSEKPDDIHLVSRNASDTDPAKFLVFLLKDKDNSIVAPSN</sequence>
<dbReference type="AlphaFoldDB" id="A0A934SGX9"/>
<gene>
    <name evidence="3" type="ORF">JJJ17_17080</name>
</gene>
<feature type="domain" description="Cupin type-2" evidence="2">
    <location>
        <begin position="46"/>
        <end position="114"/>
    </location>
</feature>
<dbReference type="Gene3D" id="2.60.120.10">
    <property type="entry name" value="Jelly Rolls"/>
    <property type="match status" value="1"/>
</dbReference>
<dbReference type="EMBL" id="JAEPRQ010000008">
    <property type="protein sequence ID" value="MBK4217647.1"/>
    <property type="molecule type" value="Genomic_DNA"/>
</dbReference>
<dbReference type="RefSeq" id="WP_200688590.1">
    <property type="nucleotide sequence ID" value="NZ_JAEPRQ010000008.1"/>
</dbReference>
<dbReference type="Proteomes" id="UP000640485">
    <property type="component" value="Unassembled WGS sequence"/>
</dbReference>
<reference evidence="3" key="1">
    <citation type="submission" date="2021-01" db="EMBL/GenBank/DDBJ databases">
        <title>Paracoccus amoyensis sp. nov., isolated from the surface seawater along the coast of Xiamen Island, China.</title>
        <authorList>
            <person name="Lyu L."/>
        </authorList>
    </citation>
    <scope>NUCLEOTIDE SEQUENCE</scope>
    <source>
        <strain evidence="3">MJ17</strain>
    </source>
</reference>
<proteinExistence type="predicted"/>
<name>A0A934SGX9_9RHOB</name>
<protein>
    <submittedName>
        <fullName evidence="3">Cupin domain-containing protein</fullName>
    </submittedName>
</protein>
<accession>A0A934SGX9</accession>
<evidence type="ECO:0000256" key="1">
    <source>
        <dbReference type="SAM" id="SignalP"/>
    </source>
</evidence>
<dbReference type="InterPro" id="IPR013096">
    <property type="entry name" value="Cupin_2"/>
</dbReference>